<keyword evidence="4" id="KW-1185">Reference proteome</keyword>
<accession>A0A165CTN2</accession>
<feature type="signal peptide" evidence="1">
    <location>
        <begin position="1"/>
        <end position="26"/>
    </location>
</feature>
<organism evidence="3 4">
    <name type="scientific">Calocera cornea HHB12733</name>
    <dbReference type="NCBI Taxonomy" id="1353952"/>
    <lineage>
        <taxon>Eukaryota</taxon>
        <taxon>Fungi</taxon>
        <taxon>Dikarya</taxon>
        <taxon>Basidiomycota</taxon>
        <taxon>Agaricomycotina</taxon>
        <taxon>Dacrymycetes</taxon>
        <taxon>Dacrymycetales</taxon>
        <taxon>Dacrymycetaceae</taxon>
        <taxon>Calocera</taxon>
    </lineage>
</organism>
<reference evidence="3 4" key="1">
    <citation type="journal article" date="2016" name="Mol. Biol. Evol.">
        <title>Comparative Genomics of Early-Diverging Mushroom-Forming Fungi Provides Insights into the Origins of Lignocellulose Decay Capabilities.</title>
        <authorList>
            <person name="Nagy L.G."/>
            <person name="Riley R."/>
            <person name="Tritt A."/>
            <person name="Adam C."/>
            <person name="Daum C."/>
            <person name="Floudas D."/>
            <person name="Sun H."/>
            <person name="Yadav J.S."/>
            <person name="Pangilinan J."/>
            <person name="Larsson K.H."/>
            <person name="Matsuura K."/>
            <person name="Barry K."/>
            <person name="Labutti K."/>
            <person name="Kuo R."/>
            <person name="Ohm R.A."/>
            <person name="Bhattacharya S.S."/>
            <person name="Shirouzu T."/>
            <person name="Yoshinaga Y."/>
            <person name="Martin F.M."/>
            <person name="Grigoriev I.V."/>
            <person name="Hibbett D.S."/>
        </authorList>
    </citation>
    <scope>NUCLEOTIDE SEQUENCE [LARGE SCALE GENOMIC DNA]</scope>
    <source>
        <strain evidence="3 4">HHB12733</strain>
    </source>
</reference>
<evidence type="ECO:0000256" key="1">
    <source>
        <dbReference type="SAM" id="SignalP"/>
    </source>
</evidence>
<dbReference type="EMBL" id="KV424110">
    <property type="protein sequence ID" value="KZT51378.1"/>
    <property type="molecule type" value="Genomic_DNA"/>
</dbReference>
<proteinExistence type="predicted"/>
<gene>
    <name evidence="3" type="ORF">CALCODRAFT_136842</name>
    <name evidence="2" type="ORF">CALCODRAFT_148139</name>
</gene>
<protein>
    <submittedName>
        <fullName evidence="3">Uncharacterized protein</fullName>
    </submittedName>
</protein>
<dbReference type="AlphaFoldDB" id="A0A165CTN2"/>
<feature type="chain" id="PRO_5007997332" evidence="1">
    <location>
        <begin position="27"/>
        <end position="107"/>
    </location>
</feature>
<sequence>MRCRTAIRHQHITSPALLLTLPLAEAPSQPRNERPSYTALEQAQGISDSLSHGRYCMIIYRDPLQLIQVIWNQFRSSKTLPRTGDPSSGSLRVIAADPLDPILAWTI</sequence>
<keyword evidence="1" id="KW-0732">Signal</keyword>
<evidence type="ECO:0000313" key="3">
    <source>
        <dbReference type="EMBL" id="KZT51378.1"/>
    </source>
</evidence>
<evidence type="ECO:0000313" key="4">
    <source>
        <dbReference type="Proteomes" id="UP000076842"/>
    </source>
</evidence>
<name>A0A165CTN2_9BASI</name>
<dbReference type="Proteomes" id="UP000076842">
    <property type="component" value="Unassembled WGS sequence"/>
</dbReference>
<dbReference type="EMBL" id="KV424121">
    <property type="protein sequence ID" value="KZT51178.1"/>
    <property type="molecule type" value="Genomic_DNA"/>
</dbReference>
<evidence type="ECO:0000313" key="2">
    <source>
        <dbReference type="EMBL" id="KZT51178.1"/>
    </source>
</evidence>